<sequence>MELKQLCTLKLSQTVAIGLGIVFANIFKPGIGLDPDKLPKGDISTYESSAKAAEHSTYGKSFY</sequence>
<evidence type="ECO:0000313" key="2">
    <source>
        <dbReference type="Proteomes" id="UP000255277"/>
    </source>
</evidence>
<proteinExistence type="predicted"/>
<dbReference type="Proteomes" id="UP000255277">
    <property type="component" value="Unassembled WGS sequence"/>
</dbReference>
<protein>
    <submittedName>
        <fullName evidence="1">Proton sodium-glutamate symport protein</fullName>
    </submittedName>
</protein>
<dbReference type="EMBL" id="UHDK01000001">
    <property type="protein sequence ID" value="SUM34715.1"/>
    <property type="molecule type" value="Genomic_DNA"/>
</dbReference>
<gene>
    <name evidence="1" type="primary">gltP_2</name>
    <name evidence="1" type="ORF">NCTC12195_04242</name>
</gene>
<dbReference type="AlphaFoldDB" id="A0A380FL75"/>
<organism evidence="1 2">
    <name type="scientific">Staphylococcus gallinarum</name>
    <dbReference type="NCBI Taxonomy" id="1293"/>
    <lineage>
        <taxon>Bacteria</taxon>
        <taxon>Bacillati</taxon>
        <taxon>Bacillota</taxon>
        <taxon>Bacilli</taxon>
        <taxon>Bacillales</taxon>
        <taxon>Staphylococcaceae</taxon>
        <taxon>Staphylococcus</taxon>
    </lineage>
</organism>
<accession>A0A380FL75</accession>
<evidence type="ECO:0000313" key="1">
    <source>
        <dbReference type="EMBL" id="SUM34715.1"/>
    </source>
</evidence>
<name>A0A380FL75_STAGA</name>
<reference evidence="1 2" key="1">
    <citation type="submission" date="2018-06" db="EMBL/GenBank/DDBJ databases">
        <authorList>
            <consortium name="Pathogen Informatics"/>
            <person name="Doyle S."/>
        </authorList>
    </citation>
    <scope>NUCLEOTIDE SEQUENCE [LARGE SCALE GENOMIC DNA]</scope>
    <source>
        <strain evidence="1 2">NCTC12195</strain>
    </source>
</reference>